<accession>A0ABW5ZU45</accession>
<dbReference type="PROSITE" id="PS51257">
    <property type="entry name" value="PROKAR_LIPOPROTEIN"/>
    <property type="match status" value="1"/>
</dbReference>
<reference evidence="3" key="1">
    <citation type="journal article" date="2019" name="Int. J. Syst. Evol. Microbiol.">
        <title>The Global Catalogue of Microorganisms (GCM) 10K type strain sequencing project: providing services to taxonomists for standard genome sequencing and annotation.</title>
        <authorList>
            <consortium name="The Broad Institute Genomics Platform"/>
            <consortium name="The Broad Institute Genome Sequencing Center for Infectious Disease"/>
            <person name="Wu L."/>
            <person name="Ma J."/>
        </authorList>
    </citation>
    <scope>NUCLEOTIDE SEQUENCE [LARGE SCALE GENOMIC DNA]</scope>
    <source>
        <strain evidence="3">KCTC 32514</strain>
    </source>
</reference>
<keyword evidence="3" id="KW-1185">Reference proteome</keyword>
<name>A0ABW5ZU45_9FLAO</name>
<dbReference type="EMBL" id="JBHUOS010000010">
    <property type="protein sequence ID" value="MFD2916558.1"/>
    <property type="molecule type" value="Genomic_DNA"/>
</dbReference>
<organism evidence="2 3">
    <name type="scientific">Psychroserpens luteus</name>
    <dbReference type="NCBI Taxonomy" id="1434066"/>
    <lineage>
        <taxon>Bacteria</taxon>
        <taxon>Pseudomonadati</taxon>
        <taxon>Bacteroidota</taxon>
        <taxon>Flavobacteriia</taxon>
        <taxon>Flavobacteriales</taxon>
        <taxon>Flavobacteriaceae</taxon>
        <taxon>Psychroserpens</taxon>
    </lineage>
</organism>
<gene>
    <name evidence="2" type="ORF">ACFS29_12965</name>
</gene>
<sequence length="160" mass="18288">MKYTFIFLISIVLSCQTEIKEVELSIPIAIGTEENIKNLEKDITGIKELMSAQEIAWNNHDLEGFMDGYWQDDNLKFYGSNGLTKGWNNTLANYKKGYPSKAESGTLRFVINDISKIENNNYWVMGEYHLTRPVGNANGVFMIIFKKINGQWKIVADMSC</sequence>
<evidence type="ECO:0000313" key="3">
    <source>
        <dbReference type="Proteomes" id="UP001597548"/>
    </source>
</evidence>
<evidence type="ECO:0000259" key="1">
    <source>
        <dbReference type="Pfam" id="PF14534"/>
    </source>
</evidence>
<dbReference type="Pfam" id="PF14534">
    <property type="entry name" value="DUF4440"/>
    <property type="match status" value="1"/>
</dbReference>
<dbReference type="Proteomes" id="UP001597548">
    <property type="component" value="Unassembled WGS sequence"/>
</dbReference>
<comment type="caution">
    <text evidence="2">The sequence shown here is derived from an EMBL/GenBank/DDBJ whole genome shotgun (WGS) entry which is preliminary data.</text>
</comment>
<feature type="domain" description="DUF4440" evidence="1">
    <location>
        <begin position="46"/>
        <end position="154"/>
    </location>
</feature>
<dbReference type="InterPro" id="IPR032710">
    <property type="entry name" value="NTF2-like_dom_sf"/>
</dbReference>
<dbReference type="RefSeq" id="WP_194506577.1">
    <property type="nucleotide sequence ID" value="NZ_JADILU010000001.1"/>
</dbReference>
<dbReference type="SUPFAM" id="SSF54427">
    <property type="entry name" value="NTF2-like"/>
    <property type="match status" value="1"/>
</dbReference>
<dbReference type="Gene3D" id="3.10.450.50">
    <property type="match status" value="1"/>
</dbReference>
<proteinExistence type="predicted"/>
<dbReference type="InterPro" id="IPR027843">
    <property type="entry name" value="DUF4440"/>
</dbReference>
<evidence type="ECO:0000313" key="2">
    <source>
        <dbReference type="EMBL" id="MFD2916558.1"/>
    </source>
</evidence>
<protein>
    <submittedName>
        <fullName evidence="2">YybH family protein</fullName>
    </submittedName>
</protein>